<sequence>MRLLIIATILLLSTTASAEVYRIMAAGDVKGGFKVEDVTDLVKDIPAAAFLTKKITAAKDENNEDIMRIDIIMNTRAEIMDIWNGLKGKKLMKGSFVEEHNHVPYVPENKPCVIIEDVK</sequence>
<comment type="caution">
    <text evidence="1">The sequence shown here is derived from an EMBL/GenBank/DDBJ whole genome shotgun (WGS) entry which is preliminary data.</text>
</comment>
<accession>A0A0F9LD02</accession>
<protein>
    <submittedName>
        <fullName evidence="1">Uncharacterized protein</fullName>
    </submittedName>
</protein>
<gene>
    <name evidence="1" type="ORF">LCGC14_1291830</name>
</gene>
<proteinExistence type="predicted"/>
<dbReference type="EMBL" id="LAZR01007454">
    <property type="protein sequence ID" value="KKM85161.1"/>
    <property type="molecule type" value="Genomic_DNA"/>
</dbReference>
<dbReference type="AlphaFoldDB" id="A0A0F9LD02"/>
<organism evidence="1">
    <name type="scientific">marine sediment metagenome</name>
    <dbReference type="NCBI Taxonomy" id="412755"/>
    <lineage>
        <taxon>unclassified sequences</taxon>
        <taxon>metagenomes</taxon>
        <taxon>ecological metagenomes</taxon>
    </lineage>
</organism>
<evidence type="ECO:0000313" key="1">
    <source>
        <dbReference type="EMBL" id="KKM85161.1"/>
    </source>
</evidence>
<name>A0A0F9LD02_9ZZZZ</name>
<reference evidence="1" key="1">
    <citation type="journal article" date="2015" name="Nature">
        <title>Complex archaea that bridge the gap between prokaryotes and eukaryotes.</title>
        <authorList>
            <person name="Spang A."/>
            <person name="Saw J.H."/>
            <person name="Jorgensen S.L."/>
            <person name="Zaremba-Niedzwiedzka K."/>
            <person name="Martijn J."/>
            <person name="Lind A.E."/>
            <person name="van Eijk R."/>
            <person name="Schleper C."/>
            <person name="Guy L."/>
            <person name="Ettema T.J."/>
        </authorList>
    </citation>
    <scope>NUCLEOTIDE SEQUENCE</scope>
</reference>